<dbReference type="GO" id="GO:0045892">
    <property type="term" value="P:negative regulation of DNA-templated transcription"/>
    <property type="evidence" value="ECO:0007669"/>
    <property type="project" value="UniProtKB-ARBA"/>
</dbReference>
<evidence type="ECO:0000256" key="4">
    <source>
        <dbReference type="ARBA" id="ARBA00023163"/>
    </source>
</evidence>
<dbReference type="NCBIfam" id="TIGR00331">
    <property type="entry name" value="hrcA"/>
    <property type="match status" value="1"/>
</dbReference>
<name>A0A6J6BT83_9ZZZZ</name>
<evidence type="ECO:0000259" key="5">
    <source>
        <dbReference type="Pfam" id="PF01628"/>
    </source>
</evidence>
<sequence length="339" mass="36873">MLQDRTLEVLRAIVQDYINTKEPVGSKTLVDRHNFGVSSATIRNDMALLEEEELIVAPHTSSGRVPTDKGYRLFVDRLSEVKPLSNAERAAIETLLTASSDLEDTLAKTVRLLSQLTNQVAMVQFPTLGKSQVRNIELLSITDGKVLILLVADNGRIEQHMIDTPGGYELDDLAEIRARLNATLAGKQLASVEGLLAAFTENFAPDRRALVTRVVNGLLESVDANRTEKLLLAGTGNLARRENDFSGSITPVLDAIEEQVVLLRLMSEMQSEQHGVGVRIGRESGVVGLNETSLMVAGYENQGAEVAKLGVLGPTRMDYSGNIAAIRAVARYLTKILGE</sequence>
<evidence type="ECO:0000256" key="1">
    <source>
        <dbReference type="ARBA" id="ARBA00022491"/>
    </source>
</evidence>
<dbReference type="Gene3D" id="3.30.450.40">
    <property type="match status" value="1"/>
</dbReference>
<accession>A0A6J6BT83</accession>
<protein>
    <submittedName>
        <fullName evidence="6">Unannotated protein</fullName>
    </submittedName>
</protein>
<dbReference type="AlphaFoldDB" id="A0A6J6BT83"/>
<dbReference type="InterPro" id="IPR036388">
    <property type="entry name" value="WH-like_DNA-bd_sf"/>
</dbReference>
<evidence type="ECO:0000256" key="2">
    <source>
        <dbReference type="ARBA" id="ARBA00023015"/>
    </source>
</evidence>
<dbReference type="Pfam" id="PF01628">
    <property type="entry name" value="HrcA"/>
    <property type="match status" value="1"/>
</dbReference>
<keyword evidence="3" id="KW-0346">Stress response</keyword>
<dbReference type="SUPFAM" id="SSF55781">
    <property type="entry name" value="GAF domain-like"/>
    <property type="match status" value="1"/>
</dbReference>
<reference evidence="6" key="1">
    <citation type="submission" date="2020-05" db="EMBL/GenBank/DDBJ databases">
        <authorList>
            <person name="Chiriac C."/>
            <person name="Salcher M."/>
            <person name="Ghai R."/>
            <person name="Kavagutti S V."/>
        </authorList>
    </citation>
    <scope>NUCLEOTIDE SEQUENCE</scope>
</reference>
<dbReference type="PIRSF" id="PIRSF005485">
    <property type="entry name" value="HrcA"/>
    <property type="match status" value="1"/>
</dbReference>
<keyword evidence="2" id="KW-0805">Transcription regulation</keyword>
<dbReference type="GO" id="GO:0003677">
    <property type="term" value="F:DNA binding"/>
    <property type="evidence" value="ECO:0007669"/>
    <property type="project" value="InterPro"/>
</dbReference>
<dbReference type="InterPro" id="IPR021153">
    <property type="entry name" value="HrcA_C"/>
</dbReference>
<dbReference type="PANTHER" id="PTHR34824:SF1">
    <property type="entry name" value="HEAT-INDUCIBLE TRANSCRIPTION REPRESSOR HRCA"/>
    <property type="match status" value="1"/>
</dbReference>
<dbReference type="EMBL" id="CAEZSH010000090">
    <property type="protein sequence ID" value="CAB4541975.1"/>
    <property type="molecule type" value="Genomic_DNA"/>
</dbReference>
<dbReference type="FunFam" id="1.10.10.10:FF:000049">
    <property type="entry name" value="Heat-inducible transcription repressor HrcA"/>
    <property type="match status" value="1"/>
</dbReference>
<dbReference type="HAMAP" id="MF_00081">
    <property type="entry name" value="HrcA"/>
    <property type="match status" value="1"/>
</dbReference>
<evidence type="ECO:0000313" key="6">
    <source>
        <dbReference type="EMBL" id="CAB4541975.1"/>
    </source>
</evidence>
<dbReference type="SUPFAM" id="SSF46785">
    <property type="entry name" value="Winged helix' DNA-binding domain"/>
    <property type="match status" value="1"/>
</dbReference>
<evidence type="ECO:0000256" key="3">
    <source>
        <dbReference type="ARBA" id="ARBA00023016"/>
    </source>
</evidence>
<keyword evidence="1" id="KW-0678">Repressor</keyword>
<gene>
    <name evidence="6" type="ORF">UFOPK1410_00751</name>
</gene>
<dbReference type="InterPro" id="IPR002571">
    <property type="entry name" value="HrcA"/>
</dbReference>
<keyword evidence="4" id="KW-0804">Transcription</keyword>
<proteinExistence type="inferred from homology"/>
<dbReference type="PANTHER" id="PTHR34824">
    <property type="entry name" value="HEAT-INDUCIBLE TRANSCRIPTION REPRESSOR HRCA"/>
    <property type="match status" value="1"/>
</dbReference>
<dbReference type="Gene3D" id="1.10.10.10">
    <property type="entry name" value="Winged helix-like DNA-binding domain superfamily/Winged helix DNA-binding domain"/>
    <property type="match status" value="1"/>
</dbReference>
<dbReference type="InterPro" id="IPR036390">
    <property type="entry name" value="WH_DNA-bd_sf"/>
</dbReference>
<dbReference type="InterPro" id="IPR029016">
    <property type="entry name" value="GAF-like_dom_sf"/>
</dbReference>
<feature type="domain" description="Heat-inducible transcription repressor HrcA C-terminal" evidence="5">
    <location>
        <begin position="103"/>
        <end position="321"/>
    </location>
</feature>
<organism evidence="6">
    <name type="scientific">freshwater metagenome</name>
    <dbReference type="NCBI Taxonomy" id="449393"/>
    <lineage>
        <taxon>unclassified sequences</taxon>
        <taxon>metagenomes</taxon>
        <taxon>ecological metagenomes</taxon>
    </lineage>
</organism>
<dbReference type="Gene3D" id="3.30.390.60">
    <property type="entry name" value="Heat-inducible transcription repressor hrca homolog, domain 3"/>
    <property type="match status" value="1"/>
</dbReference>
<dbReference type="InterPro" id="IPR023120">
    <property type="entry name" value="WHTH_transcript_rep_HrcA_IDD"/>
</dbReference>